<reference evidence="5" key="2">
    <citation type="submission" date="2021-04" db="EMBL/GenBank/DDBJ databases">
        <authorList>
            <person name="Gilroy R."/>
        </authorList>
    </citation>
    <scope>NUCLEOTIDE SEQUENCE</scope>
    <source>
        <strain evidence="5">Gambia11-129</strain>
    </source>
</reference>
<dbReference type="InterPro" id="IPR004843">
    <property type="entry name" value="Calcineurin-like_PHP"/>
</dbReference>
<comment type="caution">
    <text evidence="5">The sequence shown here is derived from an EMBL/GenBank/DDBJ whole genome shotgun (WGS) entry which is preliminary data.</text>
</comment>
<keyword evidence="2" id="KW-0378">Hydrolase</keyword>
<organism evidence="5 6">
    <name type="scientific">Candidatus Ornithospirochaeta avicola</name>
    <dbReference type="NCBI Taxonomy" id="2840896"/>
    <lineage>
        <taxon>Bacteria</taxon>
        <taxon>Pseudomonadati</taxon>
        <taxon>Spirochaetota</taxon>
        <taxon>Spirochaetia</taxon>
        <taxon>Spirochaetales</taxon>
        <taxon>Spirochaetaceae</taxon>
        <taxon>Spirochaetaceae incertae sedis</taxon>
        <taxon>Candidatus Ornithospirochaeta</taxon>
    </lineage>
</organism>
<sequence>MKHFPKKLIAALVSILLVFALAGCSTTEKVESVPEIVIPQMTLPVAPAPAPAPAPSADVVISDEEGEPEGYPFGVEMITKSEDGADAFDLYIFHTNDVHARVTEGEDGSIGYSKLSSIIKQARNVTDNVLVIDAGDVTHGTNFANFFNGSTIGDLLALVGYDVVVPGNHDFNYGYQNILDLAAKAEANSDLRVLSANITDEDGNLLLQPYQLYSFNGFKVCVFGLTTPDTKIKAHPKYTEGIEFMSDEVVNNAQKAVDLAHQYADYVIVVGHLGIVDDGISGVTSTYVCENIDGIDLFIDGHSHSELTGDNYVNGTLVVSAGQYMNNIGLVDIRVENGKAVDETALLITAEDVADPASSEIAQHYGISEISDDAQVLAYIDSVNAKLDEALSRVIATVDEDLDGERSNVRTRKTNLSELVCKALTEESGADFTIINGGGIRASIKKGDVTLGMVNDTLPFTNVLNVCEITGAEVYEALEWGYSVLPEENGAFSQTDLTVVYNIENPAGERILNVLLNGQPIDKEETYLVATNDFMAAGGDGYTMFGKVVQEGRVLNEIFADYLSANYPVN</sequence>
<dbReference type="Gene3D" id="3.90.780.10">
    <property type="entry name" value="5'-Nucleotidase, C-terminal domain"/>
    <property type="match status" value="1"/>
</dbReference>
<dbReference type="CDD" id="cd00845">
    <property type="entry name" value="MPP_UshA_N_like"/>
    <property type="match status" value="1"/>
</dbReference>
<dbReference type="EMBL" id="DXHU01000023">
    <property type="protein sequence ID" value="HIV99417.1"/>
    <property type="molecule type" value="Genomic_DNA"/>
</dbReference>
<reference evidence="5" key="1">
    <citation type="journal article" date="2021" name="PeerJ">
        <title>Extensive microbial diversity within the chicken gut microbiome revealed by metagenomics and culture.</title>
        <authorList>
            <person name="Gilroy R."/>
            <person name="Ravi A."/>
            <person name="Getino M."/>
            <person name="Pursley I."/>
            <person name="Horton D.L."/>
            <person name="Alikhan N.F."/>
            <person name="Baker D."/>
            <person name="Gharbi K."/>
            <person name="Hall N."/>
            <person name="Watson M."/>
            <person name="Adriaenssens E.M."/>
            <person name="Foster-Nyarko E."/>
            <person name="Jarju S."/>
            <person name="Secka A."/>
            <person name="Antonio M."/>
            <person name="Oren A."/>
            <person name="Chaudhuri R.R."/>
            <person name="La Ragione R."/>
            <person name="Hildebrand F."/>
            <person name="Pallen M.J."/>
        </authorList>
    </citation>
    <scope>NUCLEOTIDE SEQUENCE</scope>
    <source>
        <strain evidence="5">Gambia11-129</strain>
    </source>
</reference>
<dbReference type="InterPro" id="IPR036907">
    <property type="entry name" value="5'-Nucleotdase_C_sf"/>
</dbReference>
<proteinExistence type="inferred from homology"/>
<dbReference type="Pfam" id="PF02872">
    <property type="entry name" value="5_nucleotid_C"/>
    <property type="match status" value="1"/>
</dbReference>
<feature type="signal peptide" evidence="2">
    <location>
        <begin position="1"/>
        <end position="22"/>
    </location>
</feature>
<keyword evidence="1 2" id="KW-0732">Signal</keyword>
<dbReference type="PROSITE" id="PS51257">
    <property type="entry name" value="PROKAR_LIPOPROTEIN"/>
    <property type="match status" value="1"/>
</dbReference>
<dbReference type="InterPro" id="IPR006179">
    <property type="entry name" value="5_nucleotidase/apyrase"/>
</dbReference>
<comment type="similarity">
    <text evidence="2">Belongs to the 5'-nucleotidase family.</text>
</comment>
<dbReference type="PANTHER" id="PTHR11575:SF24">
    <property type="entry name" value="5'-NUCLEOTIDASE"/>
    <property type="match status" value="1"/>
</dbReference>
<feature type="domain" description="5'-Nucleotidase C-terminal" evidence="4">
    <location>
        <begin position="394"/>
        <end position="546"/>
    </location>
</feature>
<protein>
    <submittedName>
        <fullName evidence="5">Bifunctional metallophosphatase/5'-nucleotidase</fullName>
    </submittedName>
</protein>
<evidence type="ECO:0000256" key="2">
    <source>
        <dbReference type="RuleBase" id="RU362119"/>
    </source>
</evidence>
<dbReference type="PRINTS" id="PR01607">
    <property type="entry name" value="APYRASEFAMLY"/>
</dbReference>
<dbReference type="AlphaFoldDB" id="A0A9D1TNB7"/>
<dbReference type="InterPro" id="IPR029052">
    <property type="entry name" value="Metallo-depent_PP-like"/>
</dbReference>
<name>A0A9D1TNB7_9SPIO</name>
<feature type="chain" id="PRO_5039750581" evidence="2">
    <location>
        <begin position="23"/>
        <end position="570"/>
    </location>
</feature>
<dbReference type="Gene3D" id="3.60.21.10">
    <property type="match status" value="1"/>
</dbReference>
<dbReference type="PANTHER" id="PTHR11575">
    <property type="entry name" value="5'-NUCLEOTIDASE-RELATED"/>
    <property type="match status" value="1"/>
</dbReference>
<dbReference type="SUPFAM" id="SSF55816">
    <property type="entry name" value="5'-nucleotidase (syn. UDP-sugar hydrolase), C-terminal domain"/>
    <property type="match status" value="1"/>
</dbReference>
<keyword evidence="2" id="KW-0547">Nucleotide-binding</keyword>
<feature type="domain" description="Calcineurin-like phosphoesterase" evidence="3">
    <location>
        <begin position="92"/>
        <end position="305"/>
    </location>
</feature>
<evidence type="ECO:0000313" key="5">
    <source>
        <dbReference type="EMBL" id="HIV99417.1"/>
    </source>
</evidence>
<dbReference type="GO" id="GO:0016787">
    <property type="term" value="F:hydrolase activity"/>
    <property type="evidence" value="ECO:0007669"/>
    <property type="project" value="UniProtKB-KW"/>
</dbReference>
<evidence type="ECO:0000313" key="6">
    <source>
        <dbReference type="Proteomes" id="UP000823936"/>
    </source>
</evidence>
<accession>A0A9D1TNB7</accession>
<dbReference type="InterPro" id="IPR008334">
    <property type="entry name" value="5'-Nucleotdase_C"/>
</dbReference>
<evidence type="ECO:0000259" key="3">
    <source>
        <dbReference type="Pfam" id="PF00149"/>
    </source>
</evidence>
<dbReference type="Pfam" id="PF00149">
    <property type="entry name" value="Metallophos"/>
    <property type="match status" value="1"/>
</dbReference>
<dbReference type="GO" id="GO:0000166">
    <property type="term" value="F:nucleotide binding"/>
    <property type="evidence" value="ECO:0007669"/>
    <property type="project" value="UniProtKB-KW"/>
</dbReference>
<gene>
    <name evidence="5" type="ORF">IAB12_06555</name>
</gene>
<dbReference type="Proteomes" id="UP000823936">
    <property type="component" value="Unassembled WGS sequence"/>
</dbReference>
<evidence type="ECO:0000259" key="4">
    <source>
        <dbReference type="Pfam" id="PF02872"/>
    </source>
</evidence>
<dbReference type="SUPFAM" id="SSF56300">
    <property type="entry name" value="Metallo-dependent phosphatases"/>
    <property type="match status" value="1"/>
</dbReference>
<dbReference type="GO" id="GO:0009166">
    <property type="term" value="P:nucleotide catabolic process"/>
    <property type="evidence" value="ECO:0007669"/>
    <property type="project" value="InterPro"/>
</dbReference>
<evidence type="ECO:0000256" key="1">
    <source>
        <dbReference type="ARBA" id="ARBA00022729"/>
    </source>
</evidence>